<dbReference type="AlphaFoldDB" id="B9T9D8"/>
<name>B9T9D8_RICCO</name>
<reference evidence="2" key="1">
    <citation type="journal article" date="2010" name="Nat. Biotechnol.">
        <title>Draft genome sequence of the oilseed species Ricinus communis.</title>
        <authorList>
            <person name="Chan A.P."/>
            <person name="Crabtree J."/>
            <person name="Zhao Q."/>
            <person name="Lorenzi H."/>
            <person name="Orvis J."/>
            <person name="Puiu D."/>
            <person name="Melake-Berhan A."/>
            <person name="Jones K.M."/>
            <person name="Redman J."/>
            <person name="Chen G."/>
            <person name="Cahoon E.B."/>
            <person name="Gedil M."/>
            <person name="Stanke M."/>
            <person name="Haas B.J."/>
            <person name="Wortman J.R."/>
            <person name="Fraser-Liggett C.M."/>
            <person name="Ravel J."/>
            <person name="Rabinowicz P.D."/>
        </authorList>
    </citation>
    <scope>NUCLEOTIDE SEQUENCE [LARGE SCALE GENOMIC DNA]</scope>
    <source>
        <strain evidence="2">cv. Hale</strain>
    </source>
</reference>
<dbReference type="EMBL" id="EQ975349">
    <property type="protein sequence ID" value="EEF27527.1"/>
    <property type="molecule type" value="Genomic_DNA"/>
</dbReference>
<protein>
    <recommendedName>
        <fullName evidence="3">DUF2846 domain-containing protein</fullName>
    </recommendedName>
</protein>
<organism evidence="1 2">
    <name type="scientific">Ricinus communis</name>
    <name type="common">Castor bean</name>
    <dbReference type="NCBI Taxonomy" id="3988"/>
    <lineage>
        <taxon>Eukaryota</taxon>
        <taxon>Viridiplantae</taxon>
        <taxon>Streptophyta</taxon>
        <taxon>Embryophyta</taxon>
        <taxon>Tracheophyta</taxon>
        <taxon>Spermatophyta</taxon>
        <taxon>Magnoliopsida</taxon>
        <taxon>eudicotyledons</taxon>
        <taxon>Gunneridae</taxon>
        <taxon>Pentapetalae</taxon>
        <taxon>rosids</taxon>
        <taxon>fabids</taxon>
        <taxon>Malpighiales</taxon>
        <taxon>Euphorbiaceae</taxon>
        <taxon>Acalyphoideae</taxon>
        <taxon>Acalypheae</taxon>
        <taxon>Ricinus</taxon>
    </lineage>
</organism>
<accession>B9T9D8</accession>
<proteinExistence type="predicted"/>
<keyword evidence="2" id="KW-1185">Reference proteome</keyword>
<gene>
    <name evidence="1" type="ORF">RCOM_0386010</name>
</gene>
<dbReference type="Proteomes" id="UP000008311">
    <property type="component" value="Unassembled WGS sequence"/>
</dbReference>
<evidence type="ECO:0000313" key="2">
    <source>
        <dbReference type="Proteomes" id="UP000008311"/>
    </source>
</evidence>
<evidence type="ECO:0008006" key="3">
    <source>
        <dbReference type="Google" id="ProtNLM"/>
    </source>
</evidence>
<sequence>MGRIYLFRTAPKGPGIPPRIVIDNYAYDELWPGHSYHLDVQPGVHRIRTDMSGNDELEVNVGKGENVIVKYVLDPKIFGKGFYPVLMDYSEGAPELKEYTGTSVDCKR</sequence>
<dbReference type="InParanoid" id="B9T9D8"/>
<evidence type="ECO:0000313" key="1">
    <source>
        <dbReference type="EMBL" id="EEF27527.1"/>
    </source>
</evidence>